<name>A0AA43QLF4_9LECA</name>
<protein>
    <submittedName>
        <fullName evidence="2">Uncharacterized protein</fullName>
    </submittedName>
</protein>
<feature type="compositionally biased region" description="Acidic residues" evidence="1">
    <location>
        <begin position="68"/>
        <end position="82"/>
    </location>
</feature>
<reference evidence="2" key="1">
    <citation type="journal article" date="2023" name="Genome Biol. Evol.">
        <title>First Whole Genome Sequence and Flow Cytometry Genome Size Data for the Lichen-Forming Fungus Ramalina farinacea (Ascomycota).</title>
        <authorList>
            <person name="Llewellyn T."/>
            <person name="Mian S."/>
            <person name="Hill R."/>
            <person name="Leitch I.J."/>
            <person name="Gaya E."/>
        </authorList>
    </citation>
    <scope>NUCLEOTIDE SEQUENCE</scope>
    <source>
        <strain evidence="2">LIQ254RAFAR</strain>
    </source>
</reference>
<feature type="region of interest" description="Disordered" evidence="1">
    <location>
        <begin position="49"/>
        <end position="110"/>
    </location>
</feature>
<keyword evidence="3" id="KW-1185">Reference proteome</keyword>
<accession>A0AA43QLF4</accession>
<gene>
    <name evidence="2" type="ORF">OHK93_007921</name>
</gene>
<organism evidence="2 3">
    <name type="scientific">Ramalina farinacea</name>
    <dbReference type="NCBI Taxonomy" id="258253"/>
    <lineage>
        <taxon>Eukaryota</taxon>
        <taxon>Fungi</taxon>
        <taxon>Dikarya</taxon>
        <taxon>Ascomycota</taxon>
        <taxon>Pezizomycotina</taxon>
        <taxon>Lecanoromycetes</taxon>
        <taxon>OSLEUM clade</taxon>
        <taxon>Lecanoromycetidae</taxon>
        <taxon>Lecanorales</taxon>
        <taxon>Lecanorineae</taxon>
        <taxon>Ramalinaceae</taxon>
        <taxon>Ramalina</taxon>
    </lineage>
</organism>
<sequence length="209" mass="24237">MERNWHPDSMDLQIIHGCDDSITNFDFGVIEGVMMLDTDENLLRRRWKSQQGRKPRNKLYYEDGSSVTDEDDPCNESDEEEFPSSTTGLPCDEPEQPSDTVDQPNRKRQKLYSPAGERRLYFMWRDRETGQNEIQLDLHGDNQGSILLLDATCSTLRGTFSASCIGSNVEFEGYKMSLDTEPLQISWEDYSEDVYERERVGRWGSSRLR</sequence>
<evidence type="ECO:0000313" key="2">
    <source>
        <dbReference type="EMBL" id="MDI1488646.1"/>
    </source>
</evidence>
<proteinExistence type="predicted"/>
<evidence type="ECO:0000256" key="1">
    <source>
        <dbReference type="SAM" id="MobiDB-lite"/>
    </source>
</evidence>
<dbReference type="AlphaFoldDB" id="A0AA43QLF4"/>
<comment type="caution">
    <text evidence="2">The sequence shown here is derived from an EMBL/GenBank/DDBJ whole genome shotgun (WGS) entry which is preliminary data.</text>
</comment>
<dbReference type="EMBL" id="JAPUFD010000008">
    <property type="protein sequence ID" value="MDI1488646.1"/>
    <property type="molecule type" value="Genomic_DNA"/>
</dbReference>
<evidence type="ECO:0000313" key="3">
    <source>
        <dbReference type="Proteomes" id="UP001161017"/>
    </source>
</evidence>
<dbReference type="Proteomes" id="UP001161017">
    <property type="component" value="Unassembled WGS sequence"/>
</dbReference>